<dbReference type="GO" id="GO:0016810">
    <property type="term" value="F:hydrolase activity, acting on carbon-nitrogen (but not peptide) bonds"/>
    <property type="evidence" value="ECO:0007669"/>
    <property type="project" value="InterPro"/>
</dbReference>
<dbReference type="InterPro" id="IPR032466">
    <property type="entry name" value="Metal_Hydrolase"/>
</dbReference>
<reference evidence="2" key="1">
    <citation type="submission" date="2018-05" db="EMBL/GenBank/DDBJ databases">
        <authorList>
            <person name="Lanie J.A."/>
            <person name="Ng W.-L."/>
            <person name="Kazmierczak K.M."/>
            <person name="Andrzejewski T.M."/>
            <person name="Davidsen T.M."/>
            <person name="Wayne K.J."/>
            <person name="Tettelin H."/>
            <person name="Glass J.I."/>
            <person name="Rusch D."/>
            <person name="Podicherti R."/>
            <person name="Tsui H.-C.T."/>
            <person name="Winkler M.E."/>
        </authorList>
    </citation>
    <scope>NUCLEOTIDE SEQUENCE</scope>
</reference>
<dbReference type="EMBL" id="UINC01013444">
    <property type="protein sequence ID" value="SVA58081.1"/>
    <property type="molecule type" value="Genomic_DNA"/>
</dbReference>
<sequence length="609" mass="68030">MRPLYISVLIITIAILIGAETSYGQDADLVLLNGAIWTVDEANPQVEAVASLEGRIIYAGNDSGVGSYIGDDTRVIDLNGKFMVPGFNDNHVHFRGTGALLHGLNLLDVSTAKAFVARIKEVDSRFARGTWITGGDWSAYETWSVGDVAQAGRVVDPNDPYGNLFTPTKDMIDAITQDRPVLVRRFDRKVYMANSKALEIAGISKGMPDPEGIEVVRGDSGEPTGVLRNPVRGAVESTVLVRDNVRAHFRSLIPAPTRAQRIKETLRTWDQMRRIGVTSYSDVTSGPEQLDIYKELRAKGQMTARVRFRPSLENWDDMSRIGIRIGFGDEWIRLGSVKAWIDGIMGNSSARFYEPYTHNPGSRGIWRDIMFPFERSPDNPEDMQSRLERLALEADRAGIQLTVHAIGDEANGYLLDMLERIIEKNGLKDRRFRLVHAQVMTKEDIARAGKLGIVAEVQPYHCTDDMRWMEERIGHDRSKGAYAFKSMWDAGVIVSFGTDSPGTNASRYYLNPMLGLYAAVTRKNMELKPAEGWFPEERITIQQAIKAYTYNTAYAAFEENIKGSIEVGKLSDLTVVSENLLTLDPDQLKDVEVLLTIVGGKVVYEKEKR</sequence>
<dbReference type="Gene3D" id="3.20.20.140">
    <property type="entry name" value="Metal-dependent hydrolases"/>
    <property type="match status" value="1"/>
</dbReference>
<organism evidence="2">
    <name type="scientific">marine metagenome</name>
    <dbReference type="NCBI Taxonomy" id="408172"/>
    <lineage>
        <taxon>unclassified sequences</taxon>
        <taxon>metagenomes</taxon>
        <taxon>ecological metagenomes</taxon>
    </lineage>
</organism>
<protein>
    <recommendedName>
        <fullName evidence="1">Amidohydrolase 3 domain-containing protein</fullName>
    </recommendedName>
</protein>
<dbReference type="Gene3D" id="3.10.310.70">
    <property type="match status" value="1"/>
</dbReference>
<dbReference type="SUPFAM" id="SSF51338">
    <property type="entry name" value="Composite domain of metallo-dependent hydrolases"/>
    <property type="match status" value="1"/>
</dbReference>
<dbReference type="CDD" id="cd01300">
    <property type="entry name" value="YtcJ_like"/>
    <property type="match status" value="1"/>
</dbReference>
<dbReference type="PANTHER" id="PTHR22642">
    <property type="entry name" value="IMIDAZOLONEPROPIONASE"/>
    <property type="match status" value="1"/>
</dbReference>
<evidence type="ECO:0000313" key="2">
    <source>
        <dbReference type="EMBL" id="SVA58081.1"/>
    </source>
</evidence>
<dbReference type="Gene3D" id="2.30.40.10">
    <property type="entry name" value="Urease, subunit C, domain 1"/>
    <property type="match status" value="1"/>
</dbReference>
<dbReference type="Pfam" id="PF07969">
    <property type="entry name" value="Amidohydro_3"/>
    <property type="match status" value="1"/>
</dbReference>
<proteinExistence type="predicted"/>
<dbReference type="SUPFAM" id="SSF51556">
    <property type="entry name" value="Metallo-dependent hydrolases"/>
    <property type="match status" value="1"/>
</dbReference>
<dbReference type="PANTHER" id="PTHR22642:SF2">
    <property type="entry name" value="PROTEIN LONG AFTER FAR-RED 3"/>
    <property type="match status" value="1"/>
</dbReference>
<gene>
    <name evidence="2" type="ORF">METZ01_LOCUS110935</name>
</gene>
<dbReference type="InterPro" id="IPR033932">
    <property type="entry name" value="YtcJ-like"/>
</dbReference>
<accession>A0A381X0P6</accession>
<dbReference type="AlphaFoldDB" id="A0A381X0P6"/>
<dbReference type="InterPro" id="IPR013108">
    <property type="entry name" value="Amidohydro_3"/>
</dbReference>
<feature type="domain" description="Amidohydrolase 3" evidence="1">
    <location>
        <begin position="74"/>
        <end position="604"/>
    </location>
</feature>
<evidence type="ECO:0000259" key="1">
    <source>
        <dbReference type="Pfam" id="PF07969"/>
    </source>
</evidence>
<name>A0A381X0P6_9ZZZZ</name>
<dbReference type="InterPro" id="IPR011059">
    <property type="entry name" value="Metal-dep_hydrolase_composite"/>
</dbReference>